<accession>H0HLD9</accession>
<evidence type="ECO:0000313" key="1">
    <source>
        <dbReference type="EMBL" id="EHK58468.1"/>
    </source>
</evidence>
<gene>
    <name evidence="1" type="ORF">MAXJ12_04749</name>
</gene>
<keyword evidence="2" id="KW-1185">Reference proteome</keyword>
<dbReference type="EMBL" id="AHAM01000032">
    <property type="protein sequence ID" value="EHK58468.1"/>
    <property type="molecule type" value="Genomic_DNA"/>
</dbReference>
<protein>
    <recommendedName>
        <fullName evidence="3">SnoaL-like domain-containing protein</fullName>
    </recommendedName>
</protein>
<evidence type="ECO:0000313" key="2">
    <source>
        <dbReference type="Proteomes" id="UP000003250"/>
    </source>
</evidence>
<dbReference type="Proteomes" id="UP000003250">
    <property type="component" value="Unassembled WGS sequence"/>
</dbReference>
<reference evidence="1 2" key="1">
    <citation type="journal article" date="2012" name="J. Bacteriol.">
        <title>Draft Genome Sequence of Mesorhizobium alhagi CCNWXJ12-2T, a Novel Salt-Resistant Species Isolated from the Desert of Northwestern China.</title>
        <authorList>
            <person name="Zhou M."/>
            <person name="Chen W."/>
            <person name="Chen H."/>
            <person name="Wei G."/>
        </authorList>
    </citation>
    <scope>NUCLEOTIDE SEQUENCE [LARGE SCALE GENOMIC DNA]</scope>
    <source>
        <strain evidence="1 2">CCNWXJ12-2</strain>
    </source>
</reference>
<name>H0HLD9_9HYPH</name>
<evidence type="ECO:0008006" key="3">
    <source>
        <dbReference type="Google" id="ProtNLM"/>
    </source>
</evidence>
<sequence length="113" mass="12864">MSGQSLTPFERQRIAEILSAISAKDWPRFRSLSNEPFLNLSSMREQFHDSICKISDDLDYWEGATSISTGTDGTRLILLRLSGKTPEAPPIQLFLHSAPNRIGIWVFYEEYQA</sequence>
<dbReference type="AlphaFoldDB" id="H0HLD9"/>
<organism evidence="1 2">
    <name type="scientific">Mesorhizobium alhagi CCNWXJ12-2</name>
    <dbReference type="NCBI Taxonomy" id="1107882"/>
    <lineage>
        <taxon>Bacteria</taxon>
        <taxon>Pseudomonadati</taxon>
        <taxon>Pseudomonadota</taxon>
        <taxon>Alphaproteobacteria</taxon>
        <taxon>Hyphomicrobiales</taxon>
        <taxon>Phyllobacteriaceae</taxon>
        <taxon>Allomesorhizobium</taxon>
    </lineage>
</organism>
<proteinExistence type="predicted"/>